<dbReference type="InterPro" id="IPR036249">
    <property type="entry name" value="Thioredoxin-like_sf"/>
</dbReference>
<protein>
    <recommendedName>
        <fullName evidence="2">Altered inheritance of mitochondria protein 32</fullName>
    </recommendedName>
</protein>
<organism evidence="3 4">
    <name type="scientific">Orbilia brochopaga</name>
    <dbReference type="NCBI Taxonomy" id="3140254"/>
    <lineage>
        <taxon>Eukaryota</taxon>
        <taxon>Fungi</taxon>
        <taxon>Dikarya</taxon>
        <taxon>Ascomycota</taxon>
        <taxon>Pezizomycotina</taxon>
        <taxon>Orbiliomycetes</taxon>
        <taxon>Orbiliales</taxon>
        <taxon>Orbiliaceae</taxon>
        <taxon>Orbilia</taxon>
    </lineage>
</organism>
<evidence type="ECO:0000256" key="2">
    <source>
        <dbReference type="ARBA" id="ARBA00040895"/>
    </source>
</evidence>
<dbReference type="Proteomes" id="UP001375240">
    <property type="component" value="Unassembled WGS sequence"/>
</dbReference>
<name>A0AAV9UQ84_9PEZI</name>
<proteinExistence type="inferred from homology"/>
<dbReference type="AlphaFoldDB" id="A0AAV9UQ84"/>
<comment type="similarity">
    <text evidence="1">Belongs to the AIM32 family.</text>
</comment>
<dbReference type="Gene3D" id="3.40.30.10">
    <property type="entry name" value="Glutaredoxin"/>
    <property type="match status" value="1"/>
</dbReference>
<dbReference type="Pfam" id="PF06999">
    <property type="entry name" value="Suc_Fer-like"/>
    <property type="match status" value="1"/>
</dbReference>
<gene>
    <name evidence="3" type="ORF">TWF696_007879</name>
</gene>
<dbReference type="EMBL" id="JAVHNQ010000006">
    <property type="protein sequence ID" value="KAK6344237.1"/>
    <property type="molecule type" value="Genomic_DNA"/>
</dbReference>
<accession>A0AAV9UQ84</accession>
<dbReference type="SUPFAM" id="SSF52833">
    <property type="entry name" value="Thioredoxin-like"/>
    <property type="match status" value="1"/>
</dbReference>
<dbReference type="CDD" id="cd03062">
    <property type="entry name" value="TRX_Fd_Sucrase"/>
    <property type="match status" value="1"/>
</dbReference>
<keyword evidence="4" id="KW-1185">Reference proteome</keyword>
<evidence type="ECO:0000256" key="1">
    <source>
        <dbReference type="ARBA" id="ARBA00038208"/>
    </source>
</evidence>
<evidence type="ECO:0000313" key="3">
    <source>
        <dbReference type="EMBL" id="KAK6344237.1"/>
    </source>
</evidence>
<dbReference type="PANTHER" id="PTHR31902:SF7">
    <property type="entry name" value="ALTERED INHERITANCE OF MITOCHONDRIA PROTEIN 32"/>
    <property type="match status" value="1"/>
</dbReference>
<comment type="caution">
    <text evidence="3">The sequence shown here is derived from an EMBL/GenBank/DDBJ whole genome shotgun (WGS) entry which is preliminary data.</text>
</comment>
<reference evidence="3 4" key="1">
    <citation type="submission" date="2019-10" db="EMBL/GenBank/DDBJ databases">
        <authorList>
            <person name="Palmer J.M."/>
        </authorList>
    </citation>
    <scope>NUCLEOTIDE SEQUENCE [LARGE SCALE GENOMIC DNA]</scope>
    <source>
        <strain evidence="3 4">TWF696</strain>
    </source>
</reference>
<evidence type="ECO:0000313" key="4">
    <source>
        <dbReference type="Proteomes" id="UP001375240"/>
    </source>
</evidence>
<sequence>MNVLSCQATSRLVNSRVFATSRQRFAGHCGGKPRLPTPTRNAARSLSSRSLRVPATNTCHCASEAWDPEHENLDIERDKPIAGAITRHYRHVLIHTGTTDWPKRIEDMSSTAGMLKSLVSAGSALADPLSPILVTNSSWPTPPESEQGGSGTVTMSLFPEAIEVCSIPNSMDGLKSFATSFLLHPSSEYHTPHGNERDPAFTIKNITKPVILTCSHGSRDMRCGILGPAIIKAFAEALEKQSPDNRIDAILGEISHIGGHKYAGNVIIHLPGDHELAKMINKAPTAFSPLSDTVSGTTSGTQAGVVDTSGRSVAIWYGRVLPGHAESLLDTTVRKGKVVKELLRGIANSDGDLIDLKAAGLQNTLLGSK</sequence>
<dbReference type="PANTHER" id="PTHR31902">
    <property type="entry name" value="ACTIN PATCHES DISTAL PROTEIN 1"/>
    <property type="match status" value="1"/>
</dbReference>
<dbReference type="InterPro" id="IPR009737">
    <property type="entry name" value="Aim32/Apd1-like"/>
</dbReference>